<evidence type="ECO:0000259" key="5">
    <source>
        <dbReference type="Pfam" id="PF00501"/>
    </source>
</evidence>
<organism evidence="6 7">
    <name type="scientific">Amycolatopsis thailandensis</name>
    <dbReference type="NCBI Taxonomy" id="589330"/>
    <lineage>
        <taxon>Bacteria</taxon>
        <taxon>Bacillati</taxon>
        <taxon>Actinomycetota</taxon>
        <taxon>Actinomycetes</taxon>
        <taxon>Pseudonocardiales</taxon>
        <taxon>Pseudonocardiaceae</taxon>
        <taxon>Amycolatopsis</taxon>
    </lineage>
</organism>
<gene>
    <name evidence="6" type="ORF">CFP71_39180</name>
</gene>
<evidence type="ECO:0000256" key="4">
    <source>
        <dbReference type="ARBA" id="ARBA00023098"/>
    </source>
</evidence>
<dbReference type="Gene3D" id="3.30.300.30">
    <property type="match status" value="1"/>
</dbReference>
<dbReference type="CDD" id="cd05931">
    <property type="entry name" value="FAAL"/>
    <property type="match status" value="1"/>
</dbReference>
<dbReference type="OrthoDB" id="3671040at2"/>
<dbReference type="Pfam" id="PF00501">
    <property type="entry name" value="AMP-binding"/>
    <property type="match status" value="1"/>
</dbReference>
<dbReference type="InterPro" id="IPR000873">
    <property type="entry name" value="AMP-dep_synth/lig_dom"/>
</dbReference>
<accession>A0A229RFA7</accession>
<dbReference type="Proteomes" id="UP000215223">
    <property type="component" value="Unassembled WGS sequence"/>
</dbReference>
<dbReference type="GO" id="GO:0006633">
    <property type="term" value="P:fatty acid biosynthetic process"/>
    <property type="evidence" value="ECO:0007669"/>
    <property type="project" value="TreeGrafter"/>
</dbReference>
<keyword evidence="4" id="KW-0443">Lipid metabolism</keyword>
<evidence type="ECO:0000256" key="3">
    <source>
        <dbReference type="ARBA" id="ARBA00022832"/>
    </source>
</evidence>
<dbReference type="SUPFAM" id="SSF56801">
    <property type="entry name" value="Acetyl-CoA synthetase-like"/>
    <property type="match status" value="1"/>
</dbReference>
<proteinExistence type="inferred from homology"/>
<dbReference type="PANTHER" id="PTHR22754">
    <property type="entry name" value="DISCO-INTERACTING PROTEIN 2 DIP2 -RELATED"/>
    <property type="match status" value="1"/>
</dbReference>
<evidence type="ECO:0000313" key="6">
    <source>
        <dbReference type="EMBL" id="OXM45084.1"/>
    </source>
</evidence>
<keyword evidence="7" id="KW-1185">Reference proteome</keyword>
<sequence>MCAKEALRSETATASTFIQVLAENLGHSDGGYTFIQEDGREHFVSWSELSREAFCRGRRLLRSGLRKGDRIALILPEEREFVFTFLGAVSVGVVPVPLYPPMGFGKFEAYCEDAIHILRSAGAREVWMTRGLADLLDPLLRAVEGLRAVVSEEFFAEPMSESAPQPEAILPGDVMFLQFTSGSTAAPKGVRVTHASVLANCAAIIDALQLEGGRDRGVSWLPLYHDMGLVGFVLAPLIARCPVSFLPTLSFAFSPRIWLETVSRHRATVTFAPNFGLALAVKHTSADDFQLLDLSCLRVVGCGAEPNHPETLRSFATHFAAAGLRPGVVAPCYGMAEATLAISLSENGAPFTPDVIQREPYHASGLAVPASNAEPPGPQAVFVPCGRPLAGHRILIVDDEGNLLPDRHIGEVVFQGPSVAAGYHGDPEATRRSFTADGLRTGDCGYLADGVLYVTGRKKDLLIVNGRNHDPQTVEWVAAEVPGLRKGNVVAFTRPGLATEEVVLVAELRTGDASAVARQVRGHIQTKLSLPVAEILLLALGELPKTSSGKVKRTKTRQQYLDGVLRRGALHQAN</sequence>
<evidence type="ECO:0000256" key="2">
    <source>
        <dbReference type="ARBA" id="ARBA00022598"/>
    </source>
</evidence>
<dbReference type="RefSeq" id="WP_093938943.1">
    <property type="nucleotide sequence ID" value="NZ_NMQT01000172.1"/>
</dbReference>
<protein>
    <submittedName>
        <fullName evidence="6">Acyl-CoA synthetase</fullName>
    </submittedName>
</protein>
<dbReference type="PANTHER" id="PTHR22754:SF32">
    <property type="entry name" value="DISCO-INTERACTING PROTEIN 2"/>
    <property type="match status" value="1"/>
</dbReference>
<keyword evidence="2" id="KW-0436">Ligase</keyword>
<reference evidence="6 7" key="1">
    <citation type="submission" date="2017-07" db="EMBL/GenBank/DDBJ databases">
        <title>Amycolatopsis thailandensis Genome sequencing and assembly.</title>
        <authorList>
            <person name="Kaur N."/>
            <person name="Mayilraj S."/>
        </authorList>
    </citation>
    <scope>NUCLEOTIDE SEQUENCE [LARGE SCALE GENOMIC DNA]</scope>
    <source>
        <strain evidence="6 7">JCM 16380</strain>
    </source>
</reference>
<dbReference type="GO" id="GO:0016874">
    <property type="term" value="F:ligase activity"/>
    <property type="evidence" value="ECO:0007669"/>
    <property type="project" value="UniProtKB-KW"/>
</dbReference>
<dbReference type="InterPro" id="IPR042099">
    <property type="entry name" value="ANL_N_sf"/>
</dbReference>
<dbReference type="GO" id="GO:0071766">
    <property type="term" value="P:Actinobacterium-type cell wall biogenesis"/>
    <property type="evidence" value="ECO:0007669"/>
    <property type="project" value="UniProtKB-ARBA"/>
</dbReference>
<evidence type="ECO:0000313" key="7">
    <source>
        <dbReference type="Proteomes" id="UP000215223"/>
    </source>
</evidence>
<dbReference type="GO" id="GO:0005886">
    <property type="term" value="C:plasma membrane"/>
    <property type="evidence" value="ECO:0007669"/>
    <property type="project" value="TreeGrafter"/>
</dbReference>
<dbReference type="Gene3D" id="3.40.50.12780">
    <property type="entry name" value="N-terminal domain of ligase-like"/>
    <property type="match status" value="1"/>
</dbReference>
<name>A0A229RFA7_9PSEU</name>
<dbReference type="EMBL" id="NMQT01000172">
    <property type="protein sequence ID" value="OXM45084.1"/>
    <property type="molecule type" value="Genomic_DNA"/>
</dbReference>
<dbReference type="AlphaFoldDB" id="A0A229RFA7"/>
<dbReference type="GO" id="GO:0070566">
    <property type="term" value="F:adenylyltransferase activity"/>
    <property type="evidence" value="ECO:0007669"/>
    <property type="project" value="TreeGrafter"/>
</dbReference>
<feature type="domain" description="AMP-dependent synthetase/ligase" evidence="5">
    <location>
        <begin position="39"/>
        <end position="424"/>
    </location>
</feature>
<comment type="caution">
    <text evidence="6">The sequence shown here is derived from an EMBL/GenBank/DDBJ whole genome shotgun (WGS) entry which is preliminary data.</text>
</comment>
<keyword evidence="3" id="KW-0276">Fatty acid metabolism</keyword>
<dbReference type="FunFam" id="3.40.50.12780:FF:000013">
    <property type="entry name" value="Long-chain-fatty-acid--AMP ligase FadD32"/>
    <property type="match status" value="1"/>
</dbReference>
<dbReference type="InterPro" id="IPR045851">
    <property type="entry name" value="AMP-bd_C_sf"/>
</dbReference>
<comment type="similarity">
    <text evidence="1">Belongs to the ATP-dependent AMP-binding enzyme family.</text>
</comment>
<evidence type="ECO:0000256" key="1">
    <source>
        <dbReference type="ARBA" id="ARBA00006432"/>
    </source>
</evidence>
<dbReference type="InterPro" id="IPR040097">
    <property type="entry name" value="FAAL/FAAC"/>
</dbReference>